<protein>
    <submittedName>
        <fullName evidence="2">Uncharacterized protein</fullName>
    </submittedName>
</protein>
<evidence type="ECO:0000313" key="2">
    <source>
        <dbReference type="EMBL" id="CAI9167224.1"/>
    </source>
</evidence>
<dbReference type="Proteomes" id="UP001176941">
    <property type="component" value="Chromosome 26"/>
</dbReference>
<organism evidence="2 3">
    <name type="scientific">Rangifer tarandus platyrhynchus</name>
    <name type="common">Svalbard reindeer</name>
    <dbReference type="NCBI Taxonomy" id="3082113"/>
    <lineage>
        <taxon>Eukaryota</taxon>
        <taxon>Metazoa</taxon>
        <taxon>Chordata</taxon>
        <taxon>Craniata</taxon>
        <taxon>Vertebrata</taxon>
        <taxon>Euteleostomi</taxon>
        <taxon>Mammalia</taxon>
        <taxon>Eutheria</taxon>
        <taxon>Laurasiatheria</taxon>
        <taxon>Artiodactyla</taxon>
        <taxon>Ruminantia</taxon>
        <taxon>Pecora</taxon>
        <taxon>Cervidae</taxon>
        <taxon>Odocoileinae</taxon>
        <taxon>Rangifer</taxon>
    </lineage>
</organism>
<name>A0ABN8Z0B5_RANTA</name>
<evidence type="ECO:0000256" key="1">
    <source>
        <dbReference type="SAM" id="MobiDB-lite"/>
    </source>
</evidence>
<proteinExistence type="predicted"/>
<dbReference type="EMBL" id="OX459962">
    <property type="protein sequence ID" value="CAI9167224.1"/>
    <property type="molecule type" value="Genomic_DNA"/>
</dbReference>
<accession>A0ABN8Z0B5</accession>
<feature type="region of interest" description="Disordered" evidence="1">
    <location>
        <begin position="27"/>
        <end position="84"/>
    </location>
</feature>
<sequence length="106" mass="11477">METGPRYPSMPHLQLPNCESSYRRLLMMHAEVRPGPPPQKERDRPSASGSPAAAPSVRILRHLSGSFGRGQRPHSPRVRNANPGAWFALSGQSIGAGPISRAEAET</sequence>
<gene>
    <name evidence="2" type="ORF">MRATA1EN1_LOCUS16186</name>
</gene>
<feature type="compositionally biased region" description="Low complexity" evidence="1">
    <location>
        <begin position="46"/>
        <end position="56"/>
    </location>
</feature>
<keyword evidence="3" id="KW-1185">Reference proteome</keyword>
<reference evidence="2" key="1">
    <citation type="submission" date="2023-04" db="EMBL/GenBank/DDBJ databases">
        <authorList>
            <consortium name="ELIXIR-Norway"/>
        </authorList>
    </citation>
    <scope>NUCLEOTIDE SEQUENCE [LARGE SCALE GENOMIC DNA]</scope>
</reference>
<evidence type="ECO:0000313" key="3">
    <source>
        <dbReference type="Proteomes" id="UP001176941"/>
    </source>
</evidence>